<dbReference type="AlphaFoldDB" id="A0A8H7F7X3"/>
<dbReference type="GO" id="GO:0000978">
    <property type="term" value="F:RNA polymerase II cis-regulatory region sequence-specific DNA binding"/>
    <property type="evidence" value="ECO:0007669"/>
    <property type="project" value="TreeGrafter"/>
</dbReference>
<evidence type="ECO:0000256" key="3">
    <source>
        <dbReference type="PROSITE-ProRule" id="PRU00267"/>
    </source>
</evidence>
<proteinExistence type="predicted"/>
<dbReference type="EMBL" id="JABXXO010000003">
    <property type="protein sequence ID" value="KAF7782450.1"/>
    <property type="molecule type" value="Genomic_DNA"/>
</dbReference>
<accession>A0A8H7F7X3</accession>
<feature type="compositionally biased region" description="Low complexity" evidence="4">
    <location>
        <begin position="189"/>
        <end position="201"/>
    </location>
</feature>
<dbReference type="SMART" id="SM00398">
    <property type="entry name" value="HMG"/>
    <property type="match status" value="1"/>
</dbReference>
<dbReference type="InterPro" id="IPR036910">
    <property type="entry name" value="HMG_box_dom_sf"/>
</dbReference>
<feature type="compositionally biased region" description="Basic and acidic residues" evidence="4">
    <location>
        <begin position="408"/>
        <end position="417"/>
    </location>
</feature>
<keyword evidence="1 3" id="KW-0238">DNA-binding</keyword>
<sequence>MAGVVRTMPSHTSRITSRVMKAPRPPNAWIIYRSDKVHQLPPLEPGQPRRAQAEVSKMISNMWANESEETRQEYERRAEEAKAAHALKYPGYRFKPMKKEEKKAQREQEQNVRVAKRRDQRKSGSTFERGSATPSVQRTSPLPQYHASINMPINLPSPNQTFVNPLIYPGMPIYTPQARFGPSGPTPPLSAAASPVDSSPSPEAFDVIPNHLSDTIDVNYSENNQNSSCHQALENSTATALFPPFNMADFANEWPLTTAIYNGRLTPELTPPPSWQFGSNQKEEGEAARTAPMETLSFNLDSFDLPDLEANDYPLSAFMNATADPGIFQLVDINPNELMAHPTGEIEVSLGDSLDLSLFPPGLFHGDPSSMPLLTSGDGLLGNFGGASDGVPQYNLNDYVDFKRFGDGGENSTDERYAPPAGTFDGR</sequence>
<evidence type="ECO:0000313" key="7">
    <source>
        <dbReference type="Proteomes" id="UP000629468"/>
    </source>
</evidence>
<feature type="region of interest" description="Disordered" evidence="4">
    <location>
        <begin position="181"/>
        <end position="201"/>
    </location>
</feature>
<dbReference type="InterPro" id="IPR009071">
    <property type="entry name" value="HMG_box_dom"/>
</dbReference>
<reference evidence="6 7" key="1">
    <citation type="journal article" name="Sci. Rep.">
        <title>Telomere-to-telomere assembled and centromere annotated genomes of the two main subspecies of the button mushroom Agaricus bisporus reveal especially polymorphic chromosome ends.</title>
        <authorList>
            <person name="Sonnenberg A.S.M."/>
            <person name="Sedaghat-Telgerd N."/>
            <person name="Lavrijssen B."/>
            <person name="Ohm R.A."/>
            <person name="Hendrickx P.M."/>
            <person name="Scholtmeijer K."/>
            <person name="Baars J.J.P."/>
            <person name="van Peer A."/>
        </authorList>
    </citation>
    <scope>NUCLEOTIDE SEQUENCE [LARGE SCALE GENOMIC DNA]</scope>
    <source>
        <strain evidence="6 7">H119_p4</strain>
    </source>
</reference>
<dbReference type="Gene3D" id="1.10.30.10">
    <property type="entry name" value="High mobility group box domain"/>
    <property type="match status" value="1"/>
</dbReference>
<dbReference type="PANTHER" id="PTHR10270:SF161">
    <property type="entry name" value="SEX-DETERMINING REGION Y PROTEIN"/>
    <property type="match status" value="1"/>
</dbReference>
<dbReference type="Pfam" id="PF00505">
    <property type="entry name" value="HMG_box"/>
    <property type="match status" value="1"/>
</dbReference>
<dbReference type="PANTHER" id="PTHR10270">
    <property type="entry name" value="SOX TRANSCRIPTION FACTOR"/>
    <property type="match status" value="1"/>
</dbReference>
<evidence type="ECO:0000259" key="5">
    <source>
        <dbReference type="PROSITE" id="PS50118"/>
    </source>
</evidence>
<organism evidence="6 7">
    <name type="scientific">Agaricus bisporus var. burnettii</name>
    <dbReference type="NCBI Taxonomy" id="192524"/>
    <lineage>
        <taxon>Eukaryota</taxon>
        <taxon>Fungi</taxon>
        <taxon>Dikarya</taxon>
        <taxon>Basidiomycota</taxon>
        <taxon>Agaricomycotina</taxon>
        <taxon>Agaricomycetes</taxon>
        <taxon>Agaricomycetidae</taxon>
        <taxon>Agaricales</taxon>
        <taxon>Agaricineae</taxon>
        <taxon>Agaricaceae</taxon>
        <taxon>Agaricus</taxon>
    </lineage>
</organism>
<evidence type="ECO:0000313" key="6">
    <source>
        <dbReference type="EMBL" id="KAF7782450.1"/>
    </source>
</evidence>
<dbReference type="InterPro" id="IPR050140">
    <property type="entry name" value="SRY-related_HMG-box_TF-like"/>
</dbReference>
<dbReference type="SUPFAM" id="SSF47095">
    <property type="entry name" value="HMG-box"/>
    <property type="match status" value="1"/>
</dbReference>
<evidence type="ECO:0000256" key="2">
    <source>
        <dbReference type="ARBA" id="ARBA00023163"/>
    </source>
</evidence>
<dbReference type="GO" id="GO:0030154">
    <property type="term" value="P:cell differentiation"/>
    <property type="evidence" value="ECO:0007669"/>
    <property type="project" value="TreeGrafter"/>
</dbReference>
<feature type="DNA-binding region" description="HMG box" evidence="3">
    <location>
        <begin position="22"/>
        <end position="93"/>
    </location>
</feature>
<evidence type="ECO:0000256" key="4">
    <source>
        <dbReference type="SAM" id="MobiDB-lite"/>
    </source>
</evidence>
<name>A0A8H7F7X3_AGABI</name>
<protein>
    <submittedName>
        <fullName evidence="6">Transcriptional regulator family: HMG</fullName>
    </submittedName>
</protein>
<dbReference type="GO" id="GO:0001228">
    <property type="term" value="F:DNA-binding transcription activator activity, RNA polymerase II-specific"/>
    <property type="evidence" value="ECO:0007669"/>
    <property type="project" value="TreeGrafter"/>
</dbReference>
<gene>
    <name evidence="6" type="ORF">Agabi119p4_1826</name>
</gene>
<feature type="region of interest" description="Disordered" evidence="4">
    <location>
        <begin position="408"/>
        <end position="427"/>
    </location>
</feature>
<evidence type="ECO:0000256" key="1">
    <source>
        <dbReference type="ARBA" id="ARBA00023125"/>
    </source>
</evidence>
<dbReference type="SMR" id="A0A8H7F7X3"/>
<dbReference type="CDD" id="cd01389">
    <property type="entry name" value="HMG-box_ROX1-like"/>
    <property type="match status" value="1"/>
</dbReference>
<keyword evidence="3" id="KW-0539">Nucleus</keyword>
<dbReference type="GO" id="GO:0005634">
    <property type="term" value="C:nucleus"/>
    <property type="evidence" value="ECO:0007669"/>
    <property type="project" value="UniProtKB-UniRule"/>
</dbReference>
<feature type="region of interest" description="Disordered" evidence="4">
    <location>
        <begin position="87"/>
        <end position="143"/>
    </location>
</feature>
<feature type="compositionally biased region" description="Basic and acidic residues" evidence="4">
    <location>
        <begin position="97"/>
        <end position="110"/>
    </location>
</feature>
<comment type="caution">
    <text evidence="6">The sequence shown here is derived from an EMBL/GenBank/DDBJ whole genome shotgun (WGS) entry which is preliminary data.</text>
</comment>
<feature type="domain" description="HMG box" evidence="5">
    <location>
        <begin position="22"/>
        <end position="93"/>
    </location>
</feature>
<dbReference type="Proteomes" id="UP000629468">
    <property type="component" value="Unassembled WGS sequence"/>
</dbReference>
<feature type="compositionally biased region" description="Polar residues" evidence="4">
    <location>
        <begin position="123"/>
        <end position="142"/>
    </location>
</feature>
<dbReference type="PROSITE" id="PS50118">
    <property type="entry name" value="HMG_BOX_2"/>
    <property type="match status" value="1"/>
</dbReference>
<keyword evidence="2" id="KW-0804">Transcription</keyword>